<feature type="transmembrane region" description="Helical" evidence="9">
    <location>
        <begin position="168"/>
        <end position="184"/>
    </location>
</feature>
<feature type="transmembrane region" description="Helical" evidence="9">
    <location>
        <begin position="325"/>
        <end position="346"/>
    </location>
</feature>
<reference evidence="10" key="1">
    <citation type="submission" date="2018-12" db="EMBL/GenBank/DDBJ databases">
        <authorList>
            <person name="Will S."/>
            <person name="Neumann-Schaal M."/>
            <person name="Henke P."/>
        </authorList>
    </citation>
    <scope>NUCLEOTIDE SEQUENCE</scope>
    <source>
        <strain evidence="10">PCC 7102</strain>
    </source>
</reference>
<protein>
    <submittedName>
        <fullName evidence="10">Tryptophan/tyrosine permease</fullName>
    </submittedName>
</protein>
<dbReference type="EMBL" id="RSCL01000031">
    <property type="protein sequence ID" value="RUS97592.1"/>
    <property type="molecule type" value="Genomic_DNA"/>
</dbReference>
<keyword evidence="5 9" id="KW-0812">Transmembrane</keyword>
<dbReference type="InterPro" id="IPR013059">
    <property type="entry name" value="Trp_tyr_transpt"/>
</dbReference>
<dbReference type="PRINTS" id="PR00166">
    <property type="entry name" value="AROAAPRMEASE"/>
</dbReference>
<evidence type="ECO:0000256" key="9">
    <source>
        <dbReference type="SAM" id="Phobius"/>
    </source>
</evidence>
<comment type="subcellular location">
    <subcellularLocation>
        <location evidence="1">Cell inner membrane</location>
        <topology evidence="1">Multi-pass membrane protein</topology>
    </subcellularLocation>
</comment>
<evidence type="ECO:0000256" key="6">
    <source>
        <dbReference type="ARBA" id="ARBA00022970"/>
    </source>
</evidence>
<proteinExistence type="predicted"/>
<dbReference type="Gene3D" id="1.20.1740.10">
    <property type="entry name" value="Amino acid/polyamine transporter I"/>
    <property type="match status" value="1"/>
</dbReference>
<dbReference type="RefSeq" id="WP_127086360.1">
    <property type="nucleotide sequence ID" value="NZ_RSCL01000031.1"/>
</dbReference>
<dbReference type="OrthoDB" id="476679at2"/>
<dbReference type="GO" id="GO:0003333">
    <property type="term" value="P:amino acid transmembrane transport"/>
    <property type="evidence" value="ECO:0007669"/>
    <property type="project" value="InterPro"/>
</dbReference>
<dbReference type="PANTHER" id="PTHR32195">
    <property type="entry name" value="OS07G0662800 PROTEIN"/>
    <property type="match status" value="1"/>
</dbReference>
<feature type="transmembrane region" description="Helical" evidence="9">
    <location>
        <begin position="55"/>
        <end position="76"/>
    </location>
</feature>
<keyword evidence="6" id="KW-0029">Amino-acid transport</keyword>
<dbReference type="Proteomes" id="UP000271624">
    <property type="component" value="Unassembled WGS sequence"/>
</dbReference>
<sequence>MQTTRLFSNIEFNGDKILHQPGSVLGSTALIAGTTVGAGILALPTVTLPSGVAPSTVSLIAVWLYALVSGLLIAEVSLDGMRNSGASSSFLAMVENILGKPGAILAGGAYLFLHYGLLVAYIAQGGEILLVTLPVDLPNWAGTTIFGLLFGGVMYFGHPKLIEKLNNALVFVVIASFTGLLFLASRQVHLSQFAFQDWTKLTAAIPVMLVALFYHNVIPVIAIQLEGDARKVKQSIFFGSLIPLLMFIAWNAVILGSVDSELLKNFTGAEKFDPLENLRGGSGGNLLEIMVSVFSEVAIITSFIGFFYGLLNFLDVVKLSTARPLTYGLVLFPPMCLAVLNPNIFLNALETAGAFCISVLGAIIPALMVWKRRRDNENIHNYRRLVPGGKTTLVIVISIAILVIFNKILSFIK</sequence>
<feature type="transmembrane region" description="Helical" evidence="9">
    <location>
        <begin position="97"/>
        <end position="117"/>
    </location>
</feature>
<keyword evidence="3" id="KW-1003">Cell membrane</keyword>
<comment type="caution">
    <text evidence="10">The sequence shown here is derived from an EMBL/GenBank/DDBJ whole genome shotgun (WGS) entry which is preliminary data.</text>
</comment>
<dbReference type="InterPro" id="IPR018227">
    <property type="entry name" value="Amino_acid_transport_2"/>
</dbReference>
<evidence type="ECO:0000256" key="4">
    <source>
        <dbReference type="ARBA" id="ARBA00022519"/>
    </source>
</evidence>
<feature type="transmembrane region" description="Helical" evidence="9">
    <location>
        <begin position="391"/>
        <end position="412"/>
    </location>
</feature>
<feature type="transmembrane region" description="Helical" evidence="9">
    <location>
        <begin position="289"/>
        <end position="313"/>
    </location>
</feature>
<keyword evidence="11" id="KW-1185">Reference proteome</keyword>
<name>A0A3S1ABB6_9CYAN</name>
<accession>A0A3S1ABB6</accession>
<keyword evidence="2" id="KW-0813">Transport</keyword>
<organism evidence="10 11">
    <name type="scientific">Dulcicalothrix desertica PCC 7102</name>
    <dbReference type="NCBI Taxonomy" id="232991"/>
    <lineage>
        <taxon>Bacteria</taxon>
        <taxon>Bacillati</taxon>
        <taxon>Cyanobacteriota</taxon>
        <taxon>Cyanophyceae</taxon>
        <taxon>Nostocales</taxon>
        <taxon>Calotrichaceae</taxon>
        <taxon>Dulcicalothrix</taxon>
    </lineage>
</organism>
<gene>
    <name evidence="10" type="ORF">DSM106972_083290</name>
</gene>
<feature type="transmembrane region" description="Helical" evidence="9">
    <location>
        <begin position="137"/>
        <end position="156"/>
    </location>
</feature>
<dbReference type="AlphaFoldDB" id="A0A3S1ABB6"/>
<feature type="transmembrane region" description="Helical" evidence="9">
    <location>
        <begin position="204"/>
        <end position="223"/>
    </location>
</feature>
<evidence type="ECO:0000256" key="5">
    <source>
        <dbReference type="ARBA" id="ARBA00022692"/>
    </source>
</evidence>
<feature type="transmembrane region" description="Helical" evidence="9">
    <location>
        <begin position="21"/>
        <end position="43"/>
    </location>
</feature>
<feature type="transmembrane region" description="Helical" evidence="9">
    <location>
        <begin position="235"/>
        <end position="258"/>
    </location>
</feature>
<dbReference type="Pfam" id="PF03222">
    <property type="entry name" value="Trp_Tyr_perm"/>
    <property type="match status" value="1"/>
</dbReference>
<reference evidence="10" key="2">
    <citation type="journal article" date="2019" name="Genome Biol. Evol.">
        <title>Day and night: Metabolic profiles and evolutionary relationships of six axenic non-marine cyanobacteria.</title>
        <authorList>
            <person name="Will S.E."/>
            <person name="Henke P."/>
            <person name="Boedeker C."/>
            <person name="Huang S."/>
            <person name="Brinkmann H."/>
            <person name="Rohde M."/>
            <person name="Jarek M."/>
            <person name="Friedl T."/>
            <person name="Seufert S."/>
            <person name="Schumacher M."/>
            <person name="Overmann J."/>
            <person name="Neumann-Schaal M."/>
            <person name="Petersen J."/>
        </authorList>
    </citation>
    <scope>NUCLEOTIDE SEQUENCE [LARGE SCALE GENOMIC DNA]</scope>
    <source>
        <strain evidence="10">PCC 7102</strain>
    </source>
</reference>
<keyword evidence="8 9" id="KW-0472">Membrane</keyword>
<dbReference type="GO" id="GO:0005886">
    <property type="term" value="C:plasma membrane"/>
    <property type="evidence" value="ECO:0007669"/>
    <property type="project" value="UniProtKB-SubCell"/>
</dbReference>
<evidence type="ECO:0000256" key="1">
    <source>
        <dbReference type="ARBA" id="ARBA00004429"/>
    </source>
</evidence>
<evidence type="ECO:0000313" key="11">
    <source>
        <dbReference type="Proteomes" id="UP000271624"/>
    </source>
</evidence>
<dbReference type="GO" id="GO:0015173">
    <property type="term" value="F:aromatic amino acid transmembrane transporter activity"/>
    <property type="evidence" value="ECO:0007669"/>
    <property type="project" value="InterPro"/>
</dbReference>
<dbReference type="PANTHER" id="PTHR32195:SF26">
    <property type="entry name" value="TRYPTOPHAN OR TYROSINE TRANSPORTER PROTEIN"/>
    <property type="match status" value="1"/>
</dbReference>
<feature type="transmembrane region" description="Helical" evidence="9">
    <location>
        <begin position="352"/>
        <end position="370"/>
    </location>
</feature>
<evidence type="ECO:0000256" key="2">
    <source>
        <dbReference type="ARBA" id="ARBA00022448"/>
    </source>
</evidence>
<evidence type="ECO:0000313" key="10">
    <source>
        <dbReference type="EMBL" id="RUS97592.1"/>
    </source>
</evidence>
<evidence type="ECO:0000256" key="3">
    <source>
        <dbReference type="ARBA" id="ARBA00022475"/>
    </source>
</evidence>
<evidence type="ECO:0000256" key="8">
    <source>
        <dbReference type="ARBA" id="ARBA00023136"/>
    </source>
</evidence>
<keyword evidence="7 9" id="KW-1133">Transmembrane helix</keyword>
<keyword evidence="4" id="KW-0997">Cell inner membrane</keyword>
<evidence type="ECO:0000256" key="7">
    <source>
        <dbReference type="ARBA" id="ARBA00022989"/>
    </source>
</evidence>